<proteinExistence type="predicted"/>
<evidence type="ECO:0000313" key="3">
    <source>
        <dbReference type="Proteomes" id="UP000663499"/>
    </source>
</evidence>
<reference evidence="2" key="1">
    <citation type="submission" date="2021-03" db="EMBL/GenBank/DDBJ databases">
        <title>Alkalibacter marinus sp. nov., isolated from tidal flat sediment.</title>
        <authorList>
            <person name="Namirimu T."/>
            <person name="Yang J.-A."/>
            <person name="Yang S.-H."/>
            <person name="Kim Y.-J."/>
            <person name="Kwon K.K."/>
        </authorList>
    </citation>
    <scope>NUCLEOTIDE SEQUENCE</scope>
    <source>
        <strain evidence="2">ES005</strain>
    </source>
</reference>
<dbReference type="EMBL" id="CP071444">
    <property type="protein sequence ID" value="QSX07883.1"/>
    <property type="molecule type" value="Genomic_DNA"/>
</dbReference>
<feature type="transmembrane region" description="Helical" evidence="1">
    <location>
        <begin position="50"/>
        <end position="67"/>
    </location>
</feature>
<organism evidence="2 3">
    <name type="scientific">Alkalibacter rhizosphaerae</name>
    <dbReference type="NCBI Taxonomy" id="2815577"/>
    <lineage>
        <taxon>Bacteria</taxon>
        <taxon>Bacillati</taxon>
        <taxon>Bacillota</taxon>
        <taxon>Clostridia</taxon>
        <taxon>Eubacteriales</taxon>
        <taxon>Eubacteriaceae</taxon>
        <taxon>Alkalibacter</taxon>
    </lineage>
</organism>
<feature type="transmembrane region" description="Helical" evidence="1">
    <location>
        <begin position="116"/>
        <end position="137"/>
    </location>
</feature>
<gene>
    <name evidence="2" type="ORF">J0B03_08690</name>
</gene>
<sequence>MDNIKNNQKQLFLGLAMGVLFGFFLQKGGVTKYDIIMAQLRLTDFTVLKIMLSAVIVTMLGISILYPKGKIKLSPKGGSIRNAVIGGLIFGIGFGTLGYCPGTIAGAVGNGSMDGLLGGLAGIVLGSGLFASMYSTLKKKRSWWKTDAATKPCSIP</sequence>
<evidence type="ECO:0000313" key="2">
    <source>
        <dbReference type="EMBL" id="QSX07883.1"/>
    </source>
</evidence>
<dbReference type="AlphaFoldDB" id="A0A975AHD1"/>
<dbReference type="InterPro" id="IPR007272">
    <property type="entry name" value="Sulf_transp_TsuA/YedE"/>
</dbReference>
<keyword evidence="1" id="KW-0812">Transmembrane</keyword>
<accession>A0A975AHD1</accession>
<keyword evidence="1" id="KW-1133">Transmembrane helix</keyword>
<evidence type="ECO:0000256" key="1">
    <source>
        <dbReference type="SAM" id="Phobius"/>
    </source>
</evidence>
<protein>
    <submittedName>
        <fullName evidence="2">YeeE/YedE family protein</fullName>
    </submittedName>
</protein>
<feature type="transmembrane region" description="Helical" evidence="1">
    <location>
        <begin position="12"/>
        <end position="30"/>
    </location>
</feature>
<dbReference type="RefSeq" id="WP_207299225.1">
    <property type="nucleotide sequence ID" value="NZ_CP071444.1"/>
</dbReference>
<name>A0A975AHD1_9FIRM</name>
<dbReference type="Proteomes" id="UP000663499">
    <property type="component" value="Chromosome"/>
</dbReference>
<feature type="transmembrane region" description="Helical" evidence="1">
    <location>
        <begin position="79"/>
        <end position="104"/>
    </location>
</feature>
<keyword evidence="3" id="KW-1185">Reference proteome</keyword>
<keyword evidence="1" id="KW-0472">Membrane</keyword>
<dbReference type="Pfam" id="PF04143">
    <property type="entry name" value="Sulf_transp"/>
    <property type="match status" value="1"/>
</dbReference>
<dbReference type="KEGG" id="alka:J0B03_08690"/>